<protein>
    <recommendedName>
        <fullName evidence="7">Rhodopsin domain-containing protein</fullName>
    </recommendedName>
</protein>
<accession>A0A8H4HJ32</accession>
<keyword evidence="2 6" id="KW-0812">Transmembrane</keyword>
<sequence>MRDASAAVVASWPKPNYENPKYQGPQLLIVGIVLLILSTVIVLLRIWVRLFMKNNAGWDDWLMVLAIAFIICSTVTANLGTTYGWGHHIWDVKPEWSKPTLMTSWFNQLLLVIIMALVKLSLLISYLRFFTQPLFRRLTWAMVALIVSWALAYMIALFLVCKPLKDYWETIQFNPPNCIDQSASTFSFSITNLATDLMVLILPMRTLWMLKLPIRERLVLITVMDIGILACVASAVRVYYSYRTLNITYDITWDGYDIWLWILVEVNLAVMCASIPTLRPLLKKYVPRFRCFSLLSTKNIHAHYRQANGLAIRLPRSFRTGVATVDRVSKVSEVE</sequence>
<organism evidence="8 9">
    <name type="scientific">Aspergillus fumigatiaffinis</name>
    <dbReference type="NCBI Taxonomy" id="340414"/>
    <lineage>
        <taxon>Eukaryota</taxon>
        <taxon>Fungi</taxon>
        <taxon>Dikarya</taxon>
        <taxon>Ascomycota</taxon>
        <taxon>Pezizomycotina</taxon>
        <taxon>Eurotiomycetes</taxon>
        <taxon>Eurotiomycetidae</taxon>
        <taxon>Eurotiales</taxon>
        <taxon>Aspergillaceae</taxon>
        <taxon>Aspergillus</taxon>
        <taxon>Aspergillus subgen. Fumigati</taxon>
    </lineage>
</organism>
<name>A0A8H4HJ32_9EURO</name>
<dbReference type="OrthoDB" id="5329176at2759"/>
<evidence type="ECO:0000259" key="7">
    <source>
        <dbReference type="Pfam" id="PF20684"/>
    </source>
</evidence>
<dbReference type="InterPro" id="IPR052337">
    <property type="entry name" value="SAT4-like"/>
</dbReference>
<dbReference type="Proteomes" id="UP000653565">
    <property type="component" value="Unassembled WGS sequence"/>
</dbReference>
<evidence type="ECO:0000313" key="9">
    <source>
        <dbReference type="Proteomes" id="UP000653565"/>
    </source>
</evidence>
<reference evidence="8" key="2">
    <citation type="submission" date="2020-04" db="EMBL/GenBank/DDBJ databases">
        <authorList>
            <person name="Santos R.A.C."/>
            <person name="Steenwyk J.L."/>
            <person name="Rivero-Menendez O."/>
            <person name="Mead M.E."/>
            <person name="Silva L.P."/>
            <person name="Bastos R.W."/>
            <person name="Alastruey-Izquierdo A."/>
            <person name="Goldman G.H."/>
            <person name="Rokas A."/>
        </authorList>
    </citation>
    <scope>NUCLEOTIDE SEQUENCE</scope>
    <source>
        <strain evidence="8">CNM-CM6805</strain>
    </source>
</reference>
<evidence type="ECO:0000313" key="8">
    <source>
        <dbReference type="EMBL" id="KAF4245603.1"/>
    </source>
</evidence>
<feature type="transmembrane region" description="Helical" evidence="6">
    <location>
        <begin position="138"/>
        <end position="160"/>
    </location>
</feature>
<dbReference type="AlphaFoldDB" id="A0A8H4HJ32"/>
<evidence type="ECO:0000256" key="5">
    <source>
        <dbReference type="ARBA" id="ARBA00038359"/>
    </source>
</evidence>
<proteinExistence type="inferred from homology"/>
<feature type="transmembrane region" description="Helical" evidence="6">
    <location>
        <begin position="105"/>
        <end position="126"/>
    </location>
</feature>
<feature type="domain" description="Rhodopsin" evidence="7">
    <location>
        <begin position="44"/>
        <end position="284"/>
    </location>
</feature>
<feature type="transmembrane region" description="Helical" evidence="6">
    <location>
        <begin position="60"/>
        <end position="85"/>
    </location>
</feature>
<gene>
    <name evidence="8" type="ORF">CNMCM6805_003547</name>
</gene>
<feature type="transmembrane region" description="Helical" evidence="6">
    <location>
        <begin position="258"/>
        <end position="278"/>
    </location>
</feature>
<dbReference type="EMBL" id="JAAAPX010000001">
    <property type="protein sequence ID" value="KAF4245603.1"/>
    <property type="molecule type" value="Genomic_DNA"/>
</dbReference>
<dbReference type="PANTHER" id="PTHR33048:SF129">
    <property type="entry name" value="INTEGRAL MEMBRANE PROTEIN-RELATED"/>
    <property type="match status" value="1"/>
</dbReference>
<dbReference type="PANTHER" id="PTHR33048">
    <property type="entry name" value="PTH11-LIKE INTEGRAL MEMBRANE PROTEIN (AFU_ORTHOLOGUE AFUA_5G11245)"/>
    <property type="match status" value="1"/>
</dbReference>
<evidence type="ECO:0000256" key="1">
    <source>
        <dbReference type="ARBA" id="ARBA00004141"/>
    </source>
</evidence>
<keyword evidence="3 6" id="KW-1133">Transmembrane helix</keyword>
<dbReference type="GO" id="GO:0016020">
    <property type="term" value="C:membrane"/>
    <property type="evidence" value="ECO:0007669"/>
    <property type="project" value="UniProtKB-SubCell"/>
</dbReference>
<reference evidence="8" key="1">
    <citation type="journal article" date="2020" name="bioRxiv">
        <title>Genomic and phenotypic heterogeneity of clinical isolates of the human pathogens Aspergillus fumigatus, Aspergillus lentulus and Aspergillus fumigatiaffinis.</title>
        <authorList>
            <person name="dos Santos R.A.C."/>
            <person name="Steenwyk J.L."/>
            <person name="Rivero-Menendez O."/>
            <person name="Mead M.E."/>
            <person name="Silva L.P."/>
            <person name="Bastos R.W."/>
            <person name="Alastruey-Izquierdo A."/>
            <person name="Goldman G.H."/>
            <person name="Rokas A."/>
        </authorList>
    </citation>
    <scope>NUCLEOTIDE SEQUENCE</scope>
    <source>
        <strain evidence="8">CNM-CM6805</strain>
    </source>
</reference>
<evidence type="ECO:0000256" key="2">
    <source>
        <dbReference type="ARBA" id="ARBA00022692"/>
    </source>
</evidence>
<evidence type="ECO:0000256" key="6">
    <source>
        <dbReference type="SAM" id="Phobius"/>
    </source>
</evidence>
<dbReference type="Pfam" id="PF20684">
    <property type="entry name" value="Fung_rhodopsin"/>
    <property type="match status" value="1"/>
</dbReference>
<feature type="transmembrane region" description="Helical" evidence="6">
    <location>
        <begin position="186"/>
        <end position="206"/>
    </location>
</feature>
<comment type="caution">
    <text evidence="8">The sequence shown here is derived from an EMBL/GenBank/DDBJ whole genome shotgun (WGS) entry which is preliminary data.</text>
</comment>
<keyword evidence="4 6" id="KW-0472">Membrane</keyword>
<feature type="transmembrane region" description="Helical" evidence="6">
    <location>
        <begin position="27"/>
        <end position="48"/>
    </location>
</feature>
<comment type="similarity">
    <text evidence="5">Belongs to the SAT4 family.</text>
</comment>
<evidence type="ECO:0000256" key="4">
    <source>
        <dbReference type="ARBA" id="ARBA00023136"/>
    </source>
</evidence>
<keyword evidence="9" id="KW-1185">Reference proteome</keyword>
<feature type="transmembrane region" description="Helical" evidence="6">
    <location>
        <begin position="218"/>
        <end position="238"/>
    </location>
</feature>
<dbReference type="InterPro" id="IPR049326">
    <property type="entry name" value="Rhodopsin_dom_fungi"/>
</dbReference>
<evidence type="ECO:0000256" key="3">
    <source>
        <dbReference type="ARBA" id="ARBA00022989"/>
    </source>
</evidence>
<comment type="subcellular location">
    <subcellularLocation>
        <location evidence="1">Membrane</location>
        <topology evidence="1">Multi-pass membrane protein</topology>
    </subcellularLocation>
</comment>